<evidence type="ECO:0000256" key="3">
    <source>
        <dbReference type="ARBA" id="ARBA00018047"/>
    </source>
</evidence>
<evidence type="ECO:0000256" key="1">
    <source>
        <dbReference type="ARBA" id="ARBA00004429"/>
    </source>
</evidence>
<feature type="transmembrane region" description="Helical" evidence="16">
    <location>
        <begin position="181"/>
        <end position="202"/>
    </location>
</feature>
<sequence>MKRLFSALLAIVPASVFAADAITGAVQKQATNYEAIIMFVVFVAATLGITYWASKRTRSRNDYYTAGGNITGFQNGLAMAGDFMSAASFLGISALVYTSGYDGLIYSLGFLVGWPMILFLIAERLRNLGRYTFADVASYRLQQKPIRTLSACGSLVVVALYLIAQMVGAGKLIQLLFGLDYHIAVVLVGILMVMYVLFGGMLATTWVQIIKAVLLLFGASFMAIMVMKTTGFSFNTLFTEAMAVHPKGAAIMQPGGLVKDPISALSLGLGLMFGTAGLPHILMRFFTVADAREARKSVFWATGFMGYFYFLTFIIGFGAILLVGANPAFKDASGVLIGGTNMAAVHLANAVGGSLFLGFISAVAFATILAVVAGLTLAGASAVSHDLYASVIRKGQATERDELRVSKITVLILGVVAIVLGIAFEKQNIAFMVGLAFSIAASCNFPIILLSMYWSKLTTRGAMIGGWLGLITAVVLMILGPTIWVQVLGHAKPVYPYEYPALFSMAAAFIGTWLFSITDHSRQGAEERAKFRGQFIRSQTGVGISQGKSH</sequence>
<dbReference type="PROSITE" id="PS00456">
    <property type="entry name" value="NA_SOLUT_SYMP_1"/>
    <property type="match status" value="1"/>
</dbReference>
<dbReference type="InterPro" id="IPR050277">
    <property type="entry name" value="Sodium:Solute_Symporter"/>
</dbReference>
<organism evidence="19 20">
    <name type="scientific">Pantoea rodasii</name>
    <dbReference type="NCBI Taxonomy" id="1076549"/>
    <lineage>
        <taxon>Bacteria</taxon>
        <taxon>Pseudomonadati</taxon>
        <taxon>Pseudomonadota</taxon>
        <taxon>Gammaproteobacteria</taxon>
        <taxon>Enterobacterales</taxon>
        <taxon>Erwiniaceae</taxon>
        <taxon>Pantoea</taxon>
    </lineage>
</organism>
<feature type="transmembrane region" description="Helical" evidence="16">
    <location>
        <begin position="148"/>
        <end position="169"/>
    </location>
</feature>
<dbReference type="InterPro" id="IPR038377">
    <property type="entry name" value="Na/Glc_symporter_sf"/>
</dbReference>
<dbReference type="GO" id="GO:0006847">
    <property type="term" value="P:plasma membrane acetate transport"/>
    <property type="evidence" value="ECO:0007669"/>
    <property type="project" value="TreeGrafter"/>
</dbReference>
<keyword evidence="11 16" id="KW-0406">Ion transport</keyword>
<keyword evidence="7 16" id="KW-0812">Transmembrane</keyword>
<evidence type="ECO:0000256" key="4">
    <source>
        <dbReference type="ARBA" id="ARBA00022448"/>
    </source>
</evidence>
<keyword evidence="13 16" id="KW-0739">Sodium transport</keyword>
<gene>
    <name evidence="16 19" type="primary">actP</name>
    <name evidence="19" type="ORF">PRCB_25170</name>
</gene>
<evidence type="ECO:0000313" key="20">
    <source>
        <dbReference type="Proteomes" id="UP000232062"/>
    </source>
</evidence>
<feature type="transmembrane region" description="Helical" evidence="16">
    <location>
        <begin position="103"/>
        <end position="122"/>
    </location>
</feature>
<evidence type="ECO:0000256" key="9">
    <source>
        <dbReference type="ARBA" id="ARBA00022989"/>
    </source>
</evidence>
<accession>A0A2M9W4I3</accession>
<comment type="caution">
    <text evidence="19">The sequence shown here is derived from an EMBL/GenBank/DDBJ whole genome shotgun (WGS) entry which is preliminary data.</text>
</comment>
<evidence type="ECO:0000256" key="16">
    <source>
        <dbReference type="HAMAP-Rule" id="MF_01426"/>
    </source>
</evidence>
<feature type="transmembrane region" description="Helical" evidence="16">
    <location>
        <begin position="355"/>
        <end position="384"/>
    </location>
</feature>
<evidence type="ECO:0000256" key="17">
    <source>
        <dbReference type="RuleBase" id="RU362091"/>
    </source>
</evidence>
<dbReference type="InterPro" id="IPR014083">
    <property type="entry name" value="Cation/Ac_symporter_ActP"/>
</dbReference>
<evidence type="ECO:0000256" key="7">
    <source>
        <dbReference type="ARBA" id="ARBA00022692"/>
    </source>
</evidence>
<feature type="transmembrane region" description="Helical" evidence="16">
    <location>
        <begin position="262"/>
        <end position="286"/>
    </location>
</feature>
<dbReference type="OrthoDB" id="9764416at2"/>
<comment type="function">
    <text evidence="16">Transports acetate.</text>
</comment>
<keyword evidence="8 16" id="KW-0769">Symport</keyword>
<evidence type="ECO:0000256" key="2">
    <source>
        <dbReference type="ARBA" id="ARBA00006434"/>
    </source>
</evidence>
<dbReference type="GO" id="GO:0043879">
    <property type="term" value="F:glycolate transmembrane transporter activity"/>
    <property type="evidence" value="ECO:0007669"/>
    <property type="project" value="InterPro"/>
</dbReference>
<keyword evidence="10 16" id="KW-0915">Sodium</keyword>
<protein>
    <recommendedName>
        <fullName evidence="3 16">Cation/acetate symporter ActP</fullName>
    </recommendedName>
    <alternativeName>
        <fullName evidence="15 16">Acetate permease</fullName>
    </alternativeName>
    <alternativeName>
        <fullName evidence="14 16">Acetate transporter ActP</fullName>
    </alternativeName>
</protein>
<evidence type="ECO:0000256" key="14">
    <source>
        <dbReference type="ARBA" id="ARBA00031561"/>
    </source>
</evidence>
<dbReference type="NCBIfam" id="NF009135">
    <property type="entry name" value="PRK12488.1"/>
    <property type="match status" value="1"/>
</dbReference>
<dbReference type="GO" id="GO:0005886">
    <property type="term" value="C:plasma membrane"/>
    <property type="evidence" value="ECO:0007669"/>
    <property type="project" value="UniProtKB-SubCell"/>
</dbReference>
<feature type="signal peptide" evidence="18">
    <location>
        <begin position="1"/>
        <end position="18"/>
    </location>
</feature>
<evidence type="ECO:0000256" key="11">
    <source>
        <dbReference type="ARBA" id="ARBA00023065"/>
    </source>
</evidence>
<keyword evidence="5 16" id="KW-1003">Cell membrane</keyword>
<evidence type="ECO:0000256" key="12">
    <source>
        <dbReference type="ARBA" id="ARBA00023136"/>
    </source>
</evidence>
<evidence type="ECO:0000256" key="5">
    <source>
        <dbReference type="ARBA" id="ARBA00022475"/>
    </source>
</evidence>
<comment type="subcellular location">
    <subcellularLocation>
        <location evidence="1 16">Cell inner membrane</location>
        <topology evidence="1 16">Multi-pass membrane protein</topology>
    </subcellularLocation>
</comment>
<dbReference type="STRING" id="1076549.HA45_06945"/>
<keyword evidence="9 16" id="KW-1133">Transmembrane helix</keyword>
<dbReference type="NCBIfam" id="TIGR00813">
    <property type="entry name" value="sss"/>
    <property type="match status" value="1"/>
</dbReference>
<dbReference type="GO" id="GO:0015293">
    <property type="term" value="F:symporter activity"/>
    <property type="evidence" value="ECO:0007669"/>
    <property type="project" value="UniProtKB-KW"/>
</dbReference>
<feature type="transmembrane region" description="Helical" evidence="16">
    <location>
        <begin position="209"/>
        <end position="227"/>
    </location>
</feature>
<keyword evidence="12 16" id="KW-0472">Membrane</keyword>
<evidence type="ECO:0000256" key="10">
    <source>
        <dbReference type="ARBA" id="ARBA00023053"/>
    </source>
</evidence>
<dbReference type="PROSITE" id="PS00457">
    <property type="entry name" value="NA_SOLUT_SYMP_2"/>
    <property type="match status" value="1"/>
</dbReference>
<dbReference type="HAMAP" id="MF_01426">
    <property type="entry name" value="Acet_symport_ActP"/>
    <property type="match status" value="1"/>
</dbReference>
<dbReference type="NCBIfam" id="NF006903">
    <property type="entry name" value="PRK09395.1"/>
    <property type="match status" value="1"/>
</dbReference>
<dbReference type="PANTHER" id="PTHR48086">
    <property type="entry name" value="SODIUM/PROLINE SYMPORTER-RELATED"/>
    <property type="match status" value="1"/>
</dbReference>
<dbReference type="GO" id="GO:0015123">
    <property type="term" value="F:acetate transmembrane transporter activity"/>
    <property type="evidence" value="ECO:0007669"/>
    <property type="project" value="UniProtKB-UniRule"/>
</dbReference>
<keyword evidence="20" id="KW-1185">Reference proteome</keyword>
<feature type="transmembrane region" description="Helical" evidence="16">
    <location>
        <begin position="430"/>
        <end position="454"/>
    </location>
</feature>
<dbReference type="GO" id="GO:0006814">
    <property type="term" value="P:sodium ion transport"/>
    <property type="evidence" value="ECO:0007669"/>
    <property type="project" value="UniProtKB-KW"/>
</dbReference>
<dbReference type="PANTHER" id="PTHR48086:SF6">
    <property type="entry name" value="CATION_ACETATE SYMPORTER ACTP"/>
    <property type="match status" value="1"/>
</dbReference>
<dbReference type="RefSeq" id="WP_100704311.1">
    <property type="nucleotide sequence ID" value="NZ_MLFP01000004.1"/>
</dbReference>
<keyword evidence="4 16" id="KW-0813">Transport</keyword>
<evidence type="ECO:0000256" key="18">
    <source>
        <dbReference type="SAM" id="SignalP"/>
    </source>
</evidence>
<evidence type="ECO:0000256" key="8">
    <source>
        <dbReference type="ARBA" id="ARBA00022847"/>
    </source>
</evidence>
<keyword evidence="18" id="KW-0732">Signal</keyword>
<evidence type="ECO:0000256" key="15">
    <source>
        <dbReference type="ARBA" id="ARBA00032392"/>
    </source>
</evidence>
<dbReference type="PROSITE" id="PS50283">
    <property type="entry name" value="NA_SOLUT_SYMP_3"/>
    <property type="match status" value="1"/>
</dbReference>
<dbReference type="InterPro" id="IPR018212">
    <property type="entry name" value="Na/solute_symporter_CS"/>
</dbReference>
<feature type="transmembrane region" description="Helical" evidence="16">
    <location>
        <begin position="466"/>
        <end position="487"/>
    </location>
</feature>
<feature type="transmembrane region" description="Helical" evidence="16">
    <location>
        <begin position="75"/>
        <end position="97"/>
    </location>
</feature>
<proteinExistence type="inferred from homology"/>
<feature type="transmembrane region" description="Helical" evidence="16">
    <location>
        <begin position="405"/>
        <end position="424"/>
    </location>
</feature>
<dbReference type="FunFam" id="1.20.1730.10:FF:000001">
    <property type="entry name" value="Cation/acetate symporter ActP"/>
    <property type="match status" value="1"/>
</dbReference>
<evidence type="ECO:0000256" key="13">
    <source>
        <dbReference type="ARBA" id="ARBA00023201"/>
    </source>
</evidence>
<reference evidence="19 20" key="1">
    <citation type="submission" date="2017-11" db="EMBL/GenBank/DDBJ databases">
        <title>The genome sequence of Pantoea rodasii DSM 26611.</title>
        <authorList>
            <person name="Gao J."/>
            <person name="Mao X."/>
            <person name="Sun J."/>
        </authorList>
    </citation>
    <scope>NUCLEOTIDE SEQUENCE [LARGE SCALE GENOMIC DNA]</scope>
    <source>
        <strain evidence="19 20">DSM 26611</strain>
    </source>
</reference>
<feature type="transmembrane region" description="Helical" evidence="16">
    <location>
        <begin position="34"/>
        <end position="54"/>
    </location>
</feature>
<dbReference type="EMBL" id="PIQI01000031">
    <property type="protein sequence ID" value="PJZ02453.1"/>
    <property type="molecule type" value="Genomic_DNA"/>
</dbReference>
<feature type="transmembrane region" description="Helical" evidence="16">
    <location>
        <begin position="298"/>
        <end position="323"/>
    </location>
</feature>
<dbReference type="CDD" id="cd11480">
    <property type="entry name" value="SLC5sbd_u4"/>
    <property type="match status" value="1"/>
</dbReference>
<comment type="similarity">
    <text evidence="2 16 17">Belongs to the sodium:solute symporter (SSF) (TC 2.A.21) family.</text>
</comment>
<keyword evidence="6 16" id="KW-0997">Cell inner membrane</keyword>
<dbReference type="Gene3D" id="1.20.1730.10">
    <property type="entry name" value="Sodium/glucose cotransporter"/>
    <property type="match status" value="1"/>
</dbReference>
<feature type="transmembrane region" description="Helical" evidence="16">
    <location>
        <begin position="499"/>
        <end position="518"/>
    </location>
</feature>
<feature type="chain" id="PRO_5014851430" description="Cation/acetate symporter ActP" evidence="18">
    <location>
        <begin position="19"/>
        <end position="550"/>
    </location>
</feature>
<dbReference type="AlphaFoldDB" id="A0A2M9W4I3"/>
<evidence type="ECO:0000313" key="19">
    <source>
        <dbReference type="EMBL" id="PJZ02453.1"/>
    </source>
</evidence>
<dbReference type="InterPro" id="IPR001734">
    <property type="entry name" value="Na/solute_symporter"/>
</dbReference>
<name>A0A2M9W4I3_9GAMM</name>
<dbReference type="Pfam" id="PF00474">
    <property type="entry name" value="SSF"/>
    <property type="match status" value="1"/>
</dbReference>
<dbReference type="Proteomes" id="UP000232062">
    <property type="component" value="Unassembled WGS sequence"/>
</dbReference>
<evidence type="ECO:0000256" key="6">
    <source>
        <dbReference type="ARBA" id="ARBA00022519"/>
    </source>
</evidence>